<feature type="transmembrane region" description="Helical" evidence="7">
    <location>
        <begin position="140"/>
        <end position="168"/>
    </location>
</feature>
<feature type="transmembrane region" description="Helical" evidence="7">
    <location>
        <begin position="249"/>
        <end position="270"/>
    </location>
</feature>
<organism evidence="8 9">
    <name type="scientific">Dethiosulfovibrio marinus</name>
    <dbReference type="NCBI Taxonomy" id="133532"/>
    <lineage>
        <taxon>Bacteria</taxon>
        <taxon>Thermotogati</taxon>
        <taxon>Synergistota</taxon>
        <taxon>Synergistia</taxon>
        <taxon>Synergistales</taxon>
        <taxon>Dethiosulfovibrionaceae</taxon>
        <taxon>Dethiosulfovibrio</taxon>
    </lineage>
</organism>
<protein>
    <submittedName>
        <fullName evidence="8">Undecaprenyl/decaprenyl-phosphate alpha-N-acetylglucosaminyl 1-phosphate transferase</fullName>
    </submittedName>
</protein>
<comment type="caution">
    <text evidence="8">The sequence shown here is derived from an EMBL/GenBank/DDBJ whole genome shotgun (WGS) entry which is preliminary data.</text>
</comment>
<feature type="transmembrane region" description="Helical" evidence="7">
    <location>
        <begin position="108"/>
        <end position="128"/>
    </location>
</feature>
<proteinExistence type="predicted"/>
<feature type="transmembrane region" description="Helical" evidence="7">
    <location>
        <begin position="180"/>
        <end position="198"/>
    </location>
</feature>
<dbReference type="PANTHER" id="PTHR22926:SF3">
    <property type="entry name" value="UNDECAPRENYL-PHOSPHATE ALPHA-N-ACETYLGLUCOSAMINYL 1-PHOSPHATE TRANSFERASE"/>
    <property type="match status" value="1"/>
</dbReference>
<dbReference type="CDD" id="cd06853">
    <property type="entry name" value="GT_WecA_like"/>
    <property type="match status" value="1"/>
</dbReference>
<evidence type="ECO:0000313" key="8">
    <source>
        <dbReference type="EMBL" id="MCF4142102.1"/>
    </source>
</evidence>
<sequence length="280" mass="30460">MFIWGVSLTPLSIKLAGRFGLMDLPDPRKIHNEPIPRGAGLILWVGYLFWCLMFAPAGWYFPALATGGSMVFLVGYMDDMSSLNPMIRLSVHLLAAGLMVLPFQQGSPFFILISVLWIAGCTNAYNLIDGMNGLSLSMAIVAMVSLAWDGAATFALPVVGLSSGVLFWNFPRARTFLGDGGVYLLGFVVANLILRWGAKMLSEAGPSLIPVMVLLGGVPVLDTLVTILRRLISRRSPFSPDRGHIHHRLLDMGLPVPVILVILSSLQMILFRLGVLLLSL</sequence>
<keyword evidence="3 8" id="KW-0808">Transferase</keyword>
<keyword evidence="2" id="KW-1003">Cell membrane</keyword>
<accession>A0ABS9ELL9</accession>
<evidence type="ECO:0000256" key="6">
    <source>
        <dbReference type="ARBA" id="ARBA00023136"/>
    </source>
</evidence>
<evidence type="ECO:0000256" key="3">
    <source>
        <dbReference type="ARBA" id="ARBA00022679"/>
    </source>
</evidence>
<evidence type="ECO:0000256" key="1">
    <source>
        <dbReference type="ARBA" id="ARBA00004651"/>
    </source>
</evidence>
<feature type="transmembrane region" description="Helical" evidence="7">
    <location>
        <begin position="82"/>
        <end position="101"/>
    </location>
</feature>
<evidence type="ECO:0000256" key="5">
    <source>
        <dbReference type="ARBA" id="ARBA00022989"/>
    </source>
</evidence>
<dbReference type="Pfam" id="PF00953">
    <property type="entry name" value="Glycos_transf_4"/>
    <property type="match status" value="1"/>
</dbReference>
<keyword evidence="4 7" id="KW-0812">Transmembrane</keyword>
<evidence type="ECO:0000256" key="4">
    <source>
        <dbReference type="ARBA" id="ARBA00022692"/>
    </source>
</evidence>
<comment type="subcellular location">
    <subcellularLocation>
        <location evidence="1">Cell membrane</location>
        <topology evidence="1">Multi-pass membrane protein</topology>
    </subcellularLocation>
</comment>
<dbReference type="PANTHER" id="PTHR22926">
    <property type="entry name" value="PHOSPHO-N-ACETYLMURAMOYL-PENTAPEPTIDE-TRANSFERASE"/>
    <property type="match status" value="1"/>
</dbReference>
<evidence type="ECO:0000256" key="2">
    <source>
        <dbReference type="ARBA" id="ARBA00022475"/>
    </source>
</evidence>
<dbReference type="Proteomes" id="UP001200430">
    <property type="component" value="Unassembled WGS sequence"/>
</dbReference>
<keyword evidence="9" id="KW-1185">Reference proteome</keyword>
<name>A0ABS9ELL9_9BACT</name>
<keyword evidence="5 7" id="KW-1133">Transmembrane helix</keyword>
<feature type="transmembrane region" description="Helical" evidence="7">
    <location>
        <begin position="38"/>
        <end position="62"/>
    </location>
</feature>
<dbReference type="RefSeq" id="WP_236098853.1">
    <property type="nucleotide sequence ID" value="NZ_JAKGUD010000003.1"/>
</dbReference>
<reference evidence="8 9" key="1">
    <citation type="submission" date="2022-01" db="EMBL/GenBank/DDBJ databases">
        <title>Dethiosulfovibrio faecalis sp. nov., a novel proteolytic, non-sulfur-reducing bacterium isolated from a marine aquaculture solid waste bioreactor.</title>
        <authorList>
            <person name="Grabowski S."/>
            <person name="Apolinario E."/>
            <person name="Schneider N."/>
            <person name="Marshall C.W."/>
            <person name="Sowers K.R."/>
        </authorList>
    </citation>
    <scope>NUCLEOTIDE SEQUENCE [LARGE SCALE GENOMIC DNA]</scope>
    <source>
        <strain evidence="8 9">DSM 12537</strain>
    </source>
</reference>
<evidence type="ECO:0000256" key="7">
    <source>
        <dbReference type="SAM" id="Phobius"/>
    </source>
</evidence>
<dbReference type="InterPro" id="IPR000715">
    <property type="entry name" value="Glycosyl_transferase_4"/>
</dbReference>
<gene>
    <name evidence="8" type="ORF">L2W38_04675</name>
</gene>
<feature type="transmembrane region" description="Helical" evidence="7">
    <location>
        <begin position="204"/>
        <end position="228"/>
    </location>
</feature>
<dbReference type="EMBL" id="JAKGUD010000003">
    <property type="protein sequence ID" value="MCF4142102.1"/>
    <property type="molecule type" value="Genomic_DNA"/>
</dbReference>
<evidence type="ECO:0000313" key="9">
    <source>
        <dbReference type="Proteomes" id="UP001200430"/>
    </source>
</evidence>
<dbReference type="GO" id="GO:0016740">
    <property type="term" value="F:transferase activity"/>
    <property type="evidence" value="ECO:0007669"/>
    <property type="project" value="UniProtKB-KW"/>
</dbReference>
<keyword evidence="6 7" id="KW-0472">Membrane</keyword>